<proteinExistence type="predicted"/>
<dbReference type="SUPFAM" id="SSF101447">
    <property type="entry name" value="Formin homology 2 domain (FH2 domain)"/>
    <property type="match status" value="1"/>
</dbReference>
<feature type="compositionally biased region" description="Pro residues" evidence="1">
    <location>
        <begin position="541"/>
        <end position="591"/>
    </location>
</feature>
<dbReference type="Pfam" id="PF06367">
    <property type="entry name" value="Drf_FH3"/>
    <property type="match status" value="1"/>
</dbReference>
<feature type="compositionally biased region" description="Basic and acidic residues" evidence="1">
    <location>
        <begin position="1096"/>
        <end position="1110"/>
    </location>
</feature>
<dbReference type="GO" id="GO:0003779">
    <property type="term" value="F:actin binding"/>
    <property type="evidence" value="ECO:0007669"/>
    <property type="project" value="InterPro"/>
</dbReference>
<dbReference type="Gene3D" id="1.20.58.2220">
    <property type="entry name" value="Formin, FH2 domain"/>
    <property type="match status" value="1"/>
</dbReference>
<feature type="region of interest" description="Disordered" evidence="1">
    <location>
        <begin position="651"/>
        <end position="671"/>
    </location>
</feature>
<dbReference type="Pfam" id="PF02181">
    <property type="entry name" value="FH2"/>
    <property type="match status" value="1"/>
</dbReference>
<dbReference type="KEGG" id="bbel:109471018"/>
<dbReference type="PROSITE" id="PS51231">
    <property type="entry name" value="DAD"/>
    <property type="match status" value="1"/>
</dbReference>
<dbReference type="InterPro" id="IPR014768">
    <property type="entry name" value="GBD/FH3_dom"/>
</dbReference>
<gene>
    <name evidence="6 7" type="primary">LOC109471018</name>
</gene>
<dbReference type="InterPro" id="IPR051425">
    <property type="entry name" value="Formin_Homology"/>
</dbReference>
<feature type="domain" description="FH2" evidence="4">
    <location>
        <begin position="598"/>
        <end position="1024"/>
    </location>
</feature>
<dbReference type="FunFam" id="1.25.10.10:FF:000800">
    <property type="entry name" value="Disheveled-associated activator of morphogenesis"/>
    <property type="match status" value="1"/>
</dbReference>
<evidence type="ECO:0000313" key="5">
    <source>
        <dbReference type="Proteomes" id="UP000515135"/>
    </source>
</evidence>
<dbReference type="AlphaFoldDB" id="A0A6P4YMV3"/>
<dbReference type="RefSeq" id="XP_019625734.1">
    <property type="nucleotide sequence ID" value="XM_019770175.1"/>
</dbReference>
<evidence type="ECO:0000256" key="1">
    <source>
        <dbReference type="SAM" id="MobiDB-lite"/>
    </source>
</evidence>
<dbReference type="InterPro" id="IPR014767">
    <property type="entry name" value="DAD_dom"/>
</dbReference>
<dbReference type="RefSeq" id="XP_019625733.1">
    <property type="nucleotide sequence ID" value="XM_019770174.1"/>
</dbReference>
<evidence type="ECO:0000313" key="7">
    <source>
        <dbReference type="RefSeq" id="XP_019625734.1"/>
    </source>
</evidence>
<dbReference type="Gene3D" id="1.10.238.150">
    <property type="entry name" value="Formin, FH3 diaphanous domain"/>
    <property type="match status" value="1"/>
</dbReference>
<dbReference type="SMART" id="SM00498">
    <property type="entry name" value="FH2"/>
    <property type="match status" value="1"/>
</dbReference>
<dbReference type="SMART" id="SM01140">
    <property type="entry name" value="Drf_GBD"/>
    <property type="match status" value="1"/>
</dbReference>
<evidence type="ECO:0000259" key="2">
    <source>
        <dbReference type="PROSITE" id="PS51231"/>
    </source>
</evidence>
<feature type="region of interest" description="Disordered" evidence="1">
    <location>
        <begin position="509"/>
        <end position="606"/>
    </location>
</feature>
<feature type="region of interest" description="Disordered" evidence="1">
    <location>
        <begin position="1002"/>
        <end position="1057"/>
    </location>
</feature>
<feature type="region of interest" description="Disordered" evidence="1">
    <location>
        <begin position="1078"/>
        <end position="1121"/>
    </location>
</feature>
<dbReference type="InterPro" id="IPR015425">
    <property type="entry name" value="FH2_Formin"/>
</dbReference>
<dbReference type="OrthoDB" id="1104827at2759"/>
<feature type="compositionally biased region" description="Basic and acidic residues" evidence="1">
    <location>
        <begin position="509"/>
        <end position="522"/>
    </location>
</feature>
<evidence type="ECO:0000259" key="4">
    <source>
        <dbReference type="PROSITE" id="PS51444"/>
    </source>
</evidence>
<dbReference type="SUPFAM" id="SSF48371">
    <property type="entry name" value="ARM repeat"/>
    <property type="match status" value="1"/>
</dbReference>
<dbReference type="GO" id="GO:0031267">
    <property type="term" value="F:small GTPase binding"/>
    <property type="evidence" value="ECO:0007669"/>
    <property type="project" value="InterPro"/>
</dbReference>
<dbReference type="Proteomes" id="UP000515135">
    <property type="component" value="Unplaced"/>
</dbReference>
<dbReference type="PROSITE" id="PS51444">
    <property type="entry name" value="FH2"/>
    <property type="match status" value="1"/>
</dbReference>
<evidence type="ECO:0000259" key="3">
    <source>
        <dbReference type="PROSITE" id="PS51232"/>
    </source>
</evidence>
<dbReference type="SMART" id="SM01139">
    <property type="entry name" value="Drf_FH3"/>
    <property type="match status" value="1"/>
</dbReference>
<organism evidence="5 6">
    <name type="scientific">Branchiostoma belcheri</name>
    <name type="common">Amphioxus</name>
    <dbReference type="NCBI Taxonomy" id="7741"/>
    <lineage>
        <taxon>Eukaryota</taxon>
        <taxon>Metazoa</taxon>
        <taxon>Chordata</taxon>
        <taxon>Cephalochordata</taxon>
        <taxon>Leptocardii</taxon>
        <taxon>Amphioxiformes</taxon>
        <taxon>Branchiostomatidae</taxon>
        <taxon>Branchiostoma</taxon>
    </lineage>
</organism>
<reference evidence="6 7" key="1">
    <citation type="submission" date="2025-04" db="UniProtKB">
        <authorList>
            <consortium name="RefSeq"/>
        </authorList>
    </citation>
    <scope>IDENTIFICATION</scope>
    <source>
        <tissue evidence="6 7">Gonad</tissue>
    </source>
</reference>
<dbReference type="InterPro" id="IPR010473">
    <property type="entry name" value="GTPase-bd"/>
</dbReference>
<dbReference type="InterPro" id="IPR010472">
    <property type="entry name" value="FH3_dom"/>
</dbReference>
<dbReference type="GO" id="GO:0030036">
    <property type="term" value="P:actin cytoskeleton organization"/>
    <property type="evidence" value="ECO:0007669"/>
    <property type="project" value="InterPro"/>
</dbReference>
<dbReference type="InterPro" id="IPR016024">
    <property type="entry name" value="ARM-type_fold"/>
</dbReference>
<feature type="domain" description="GBD/FH3" evidence="3">
    <location>
        <begin position="40"/>
        <end position="411"/>
    </location>
</feature>
<evidence type="ECO:0000313" key="6">
    <source>
        <dbReference type="RefSeq" id="XP_019625733.1"/>
    </source>
</evidence>
<dbReference type="PANTHER" id="PTHR45725:SF1">
    <property type="entry name" value="DISHEVELLED ASSOCIATED ACTIVATOR OF MORPHOGENESIS, ISOFORM D"/>
    <property type="match status" value="1"/>
</dbReference>
<sequence>MPRKKRGGCCSCLGGNDEAPEITYALDNGIALHPVEMAIPPMPPTEELNAKFNELVDELDLTAPYRQNMLNLPPEKKWQLYCSKKREQDDPTSTSWPDYYIDRLNAMAKLVFAHDEEEVTVRANLADSLKTALRTQPMRFVHRFIELDGLSCLLNFLQSMDYETSESRIHTSIIGCIKALMNNSHGRSHVLGHHSSINIIAQSLSCENIKTKIAVLEILGAVCLVEGGHKKVLEAMLHYQNYSAERTRFQSLIHDLDRSTGVYREEVNLKTAIMSFINAMLRYGAGEESLEFRVHLRYEFLMLGIQPIIDKLRTHENAILDRHIDFFELIRTEDEQELAKRFDVVHVDSRSAGSMFDLLKKKLNHTAAYPHFLSLLQHLLLLPLDRHGSPEYWELVDRILQQIVVQENGMDPDVAPLKNINVSKLVEMIVNENEIKQWKAQAQTMQQEREELTSQLEKKERECEAKIQEKEEMMSTLNKMKDKLASVQEELAQERAKVTELSGKLNELRATAEKERGEKERLIGLVHGGSVPDDTKATVGPAPPPPPPPMGVPPPPPPGGIGPPPPPPPPGMGPPPPPGAPPPPPGAPPLPGAAVPRRKPAPKPSQALKSFNWVKLPEMKLVGTVWTELDDSQVHKVMDLAEFDKTFSAYQKPQQRGGLAEDPRRHGMKEEDVEDLTIKARVKELSVIEGRRAQNCTILLSKLKMTNEEIAKAVLSVDKADELPKDMVEQLLKFVPTKEETDLLEEHKHEIDQMARADSFLYEMSKIVHYEQRLKALFFKKKFQERVGEVKPRIEALLVASKEVVRSKRLKRVLEVVLAFGNYMNRGQRGNAMGFKLSSLNKIVDTKSSIDRNITLLHYMLEVIERKFPDVLKLENDISNCKEACKVSIPDLEQDMGVLRAGLKELEKEIGVQRRRVSRKDKLELEFHKNRVTDRGDKFVSVMGDFITVATFTFNELEDTYKEAKAKYDRAVKHFGEQQGQIQPDEFFRIFNSFLTSYGEAREDNENMRKKRLEEERRAKREQELREQKEKEKQRKLKEQGGKKGKGKDGNKDGRDTGEFDELIVALRSGDVFDKEVAKLKRNRRRPGGSQQNGNGKDDSKRDFSRERVSSKPAISKYTAM</sequence>
<dbReference type="InterPro" id="IPR011989">
    <property type="entry name" value="ARM-like"/>
</dbReference>
<feature type="compositionally biased region" description="Basic and acidic residues" evidence="1">
    <location>
        <begin position="659"/>
        <end position="671"/>
    </location>
</feature>
<dbReference type="InterPro" id="IPR042201">
    <property type="entry name" value="FH2_Formin_sf"/>
</dbReference>
<keyword evidence="5" id="KW-1185">Reference proteome</keyword>
<protein>
    <submittedName>
        <fullName evidence="6 7">Disheveled-associated activator of morphogenesis 1-like isoform X1</fullName>
    </submittedName>
</protein>
<dbReference type="Pfam" id="PF06371">
    <property type="entry name" value="Drf_GBD"/>
    <property type="match status" value="1"/>
</dbReference>
<feature type="domain" description="DAD" evidence="2">
    <location>
        <begin position="1053"/>
        <end position="1085"/>
    </location>
</feature>
<name>A0A6P4YMV3_BRABE</name>
<accession>A0A6P4YMV3</accession>
<dbReference type="GeneID" id="109471018"/>
<dbReference type="Gene3D" id="1.25.10.10">
    <property type="entry name" value="Leucine-rich Repeat Variant"/>
    <property type="match status" value="1"/>
</dbReference>
<dbReference type="PANTHER" id="PTHR45725">
    <property type="entry name" value="FORMIN HOMOLOGY 2 FAMILY MEMBER"/>
    <property type="match status" value="1"/>
</dbReference>
<dbReference type="PROSITE" id="PS51232">
    <property type="entry name" value="GBD_FH3"/>
    <property type="match status" value="1"/>
</dbReference>